<dbReference type="InterPro" id="IPR036388">
    <property type="entry name" value="WH-like_DNA-bd_sf"/>
</dbReference>
<dbReference type="PANTHER" id="PTHR33204:SF37">
    <property type="entry name" value="HTH-TYPE TRANSCRIPTIONAL REGULATOR YODB"/>
    <property type="match status" value="1"/>
</dbReference>
<dbReference type="Gene3D" id="1.10.10.10">
    <property type="entry name" value="Winged helix-like DNA-binding domain superfamily/Winged helix DNA-binding domain"/>
    <property type="match status" value="1"/>
</dbReference>
<feature type="domain" description="HTH hxlR-type" evidence="4">
    <location>
        <begin position="12"/>
        <end position="110"/>
    </location>
</feature>
<evidence type="ECO:0000256" key="1">
    <source>
        <dbReference type="ARBA" id="ARBA00023015"/>
    </source>
</evidence>
<dbReference type="EMBL" id="JAMZEG020000002">
    <property type="protein sequence ID" value="MDE8602634.1"/>
    <property type="molecule type" value="Genomic_DNA"/>
</dbReference>
<organism evidence="5 6">
    <name type="scientific">Marinomonas maritima</name>
    <dbReference type="NCBI Taxonomy" id="2940935"/>
    <lineage>
        <taxon>Bacteria</taxon>
        <taxon>Pseudomonadati</taxon>
        <taxon>Pseudomonadota</taxon>
        <taxon>Gammaproteobacteria</taxon>
        <taxon>Oceanospirillales</taxon>
        <taxon>Oceanospirillaceae</taxon>
        <taxon>Marinomonas</taxon>
    </lineage>
</organism>
<protein>
    <submittedName>
        <fullName evidence="5">Helix-turn-helix domain-containing protein</fullName>
    </submittedName>
</protein>
<evidence type="ECO:0000256" key="2">
    <source>
        <dbReference type="ARBA" id="ARBA00023125"/>
    </source>
</evidence>
<sequence>MNQNVKLQRKISPVKTGGLIESIFRCKWSLTVLDLISNKINRPGEMVSCVEGLSTKVLNDCLRANIKFGILKKNSFPEIPPRVEYELTEFGSRFVEIIDQIQVLEDEKSK</sequence>
<comment type="caution">
    <text evidence="5">The sequence shown here is derived from an EMBL/GenBank/DDBJ whole genome shotgun (WGS) entry which is preliminary data.</text>
</comment>
<evidence type="ECO:0000313" key="6">
    <source>
        <dbReference type="Proteomes" id="UP001139522"/>
    </source>
</evidence>
<evidence type="ECO:0000313" key="5">
    <source>
        <dbReference type="EMBL" id="MDE8602634.1"/>
    </source>
</evidence>
<dbReference type="InterPro" id="IPR002577">
    <property type="entry name" value="HTH_HxlR"/>
</dbReference>
<keyword evidence="6" id="KW-1185">Reference proteome</keyword>
<keyword evidence="2" id="KW-0238">DNA-binding</keyword>
<keyword evidence="1" id="KW-0805">Transcription regulation</keyword>
<name>A0ABT5WCT9_9GAMM</name>
<keyword evidence="3" id="KW-0804">Transcription</keyword>
<reference evidence="5" key="1">
    <citation type="submission" date="2023-01" db="EMBL/GenBank/DDBJ databases">
        <title>Psychroserpens sp. MSW6 and Marinomonas sp. RSW2, isolated from seawater.</title>
        <authorList>
            <person name="Kristyanto S."/>
            <person name="Jung J."/>
            <person name="Kim J.M."/>
            <person name="Jeon C.O."/>
        </authorList>
    </citation>
    <scope>NUCLEOTIDE SEQUENCE</scope>
    <source>
        <strain evidence="5">RSW2</strain>
    </source>
</reference>
<gene>
    <name evidence="5" type="ORF">M3I01_006795</name>
</gene>
<dbReference type="InterPro" id="IPR036390">
    <property type="entry name" value="WH_DNA-bd_sf"/>
</dbReference>
<evidence type="ECO:0000259" key="4">
    <source>
        <dbReference type="PROSITE" id="PS51118"/>
    </source>
</evidence>
<dbReference type="Proteomes" id="UP001139522">
    <property type="component" value="Unassembled WGS sequence"/>
</dbReference>
<dbReference type="PANTHER" id="PTHR33204">
    <property type="entry name" value="TRANSCRIPTIONAL REGULATOR, MARR FAMILY"/>
    <property type="match status" value="1"/>
</dbReference>
<accession>A0ABT5WCT9</accession>
<proteinExistence type="predicted"/>
<dbReference type="RefSeq" id="WP_255895029.1">
    <property type="nucleotide sequence ID" value="NZ_JAMZEG020000002.1"/>
</dbReference>
<evidence type="ECO:0000256" key="3">
    <source>
        <dbReference type="ARBA" id="ARBA00023163"/>
    </source>
</evidence>
<dbReference type="Pfam" id="PF01638">
    <property type="entry name" value="HxlR"/>
    <property type="match status" value="1"/>
</dbReference>
<dbReference type="PROSITE" id="PS51118">
    <property type="entry name" value="HTH_HXLR"/>
    <property type="match status" value="1"/>
</dbReference>
<dbReference type="SUPFAM" id="SSF46785">
    <property type="entry name" value="Winged helix' DNA-binding domain"/>
    <property type="match status" value="1"/>
</dbReference>